<feature type="compositionally biased region" description="Basic and acidic residues" evidence="3">
    <location>
        <begin position="9"/>
        <end position="21"/>
    </location>
</feature>
<dbReference type="Pfam" id="PF13458">
    <property type="entry name" value="Peripla_BP_6"/>
    <property type="match status" value="1"/>
</dbReference>
<dbReference type="PANTHER" id="PTHR47235:SF1">
    <property type="entry name" value="BLR6548 PROTEIN"/>
    <property type="match status" value="1"/>
</dbReference>
<accession>A0A1X3GNL8</accession>
<keyword evidence="2" id="KW-0732">Signal</keyword>
<evidence type="ECO:0000313" key="6">
    <source>
        <dbReference type="Proteomes" id="UP000193553"/>
    </source>
</evidence>
<dbReference type="PROSITE" id="PS51318">
    <property type="entry name" value="TAT"/>
    <property type="match status" value="1"/>
</dbReference>
<evidence type="ECO:0000256" key="2">
    <source>
        <dbReference type="ARBA" id="ARBA00022729"/>
    </source>
</evidence>
<evidence type="ECO:0000256" key="1">
    <source>
        <dbReference type="ARBA" id="ARBA00010062"/>
    </source>
</evidence>
<feature type="domain" description="Leucine-binding protein" evidence="4">
    <location>
        <begin position="58"/>
        <end position="405"/>
    </location>
</feature>
<evidence type="ECO:0000259" key="4">
    <source>
        <dbReference type="Pfam" id="PF13458"/>
    </source>
</evidence>
<feature type="region of interest" description="Disordered" evidence="3">
    <location>
        <begin position="1"/>
        <end position="21"/>
    </location>
</feature>
<dbReference type="PANTHER" id="PTHR47235">
    <property type="entry name" value="BLR6548 PROTEIN"/>
    <property type="match status" value="1"/>
</dbReference>
<organism evidence="5 6">
    <name type="scientific">Bradyrhizobium canariense</name>
    <dbReference type="NCBI Taxonomy" id="255045"/>
    <lineage>
        <taxon>Bacteria</taxon>
        <taxon>Pseudomonadati</taxon>
        <taxon>Pseudomonadota</taxon>
        <taxon>Alphaproteobacteria</taxon>
        <taxon>Hyphomicrobiales</taxon>
        <taxon>Nitrobacteraceae</taxon>
        <taxon>Bradyrhizobium</taxon>
    </lineage>
</organism>
<dbReference type="AlphaFoldDB" id="A0A1X3GNL8"/>
<evidence type="ECO:0000256" key="3">
    <source>
        <dbReference type="SAM" id="MobiDB-lite"/>
    </source>
</evidence>
<dbReference type="Gene3D" id="3.40.50.2300">
    <property type="match status" value="2"/>
</dbReference>
<reference evidence="5 6" key="1">
    <citation type="submission" date="2017-03" db="EMBL/GenBank/DDBJ databases">
        <title>Whole genome sequences of fourteen strains of Bradyrhizobium canariense and one strain of Bradyrhizobium japonicum isolated from Lupinus (Papilionoideae: Genisteae) species in Algeria.</title>
        <authorList>
            <person name="Crovadore J."/>
            <person name="Chekireb D."/>
            <person name="Brachmann A."/>
            <person name="Chablais R."/>
            <person name="Cochard B."/>
            <person name="Lefort F."/>
        </authorList>
    </citation>
    <scope>NUCLEOTIDE SEQUENCE [LARGE SCALE GENOMIC DNA]</scope>
    <source>
        <strain evidence="5 6">UBMA195</strain>
    </source>
</reference>
<dbReference type="EMBL" id="NAFI01000190">
    <property type="protein sequence ID" value="OSJ01754.1"/>
    <property type="molecule type" value="Genomic_DNA"/>
</dbReference>
<dbReference type="CDD" id="cd06343">
    <property type="entry name" value="PBP1_ABC_ligand_binding-like"/>
    <property type="match status" value="1"/>
</dbReference>
<dbReference type="InterPro" id="IPR028082">
    <property type="entry name" value="Peripla_BP_I"/>
</dbReference>
<dbReference type="OrthoDB" id="9770729at2"/>
<gene>
    <name evidence="5" type="ORF">BSZ18_38795</name>
</gene>
<dbReference type="Proteomes" id="UP000193553">
    <property type="component" value="Unassembled WGS sequence"/>
</dbReference>
<sequence length="424" mass="46649">MRRCQHNARTREKQTMTRNPSRRDFSAAALATIAASTLPAPYVWAAEKKYDSGASDTEIKIGQTVPHSGPGSLYGVLGRVGEAYFQMLNEKGGINGRKVKFLTMDDAYSAPKCVEATRRLVEQEEVLALYGSLGTAPQTAVHKYLNSKGVPQLLLNTGASKWNNPKEFKWTMAGLPLYPTEARILARHVVSVKPNAKVGILYQNDDFGRDFLGPFKKVLEDAGGTAKVIMEQTYDLTDPTVDSQLINLSKSGADVFYNISTGKASSQSIRKVAELGWKPLQLLSAGSTGRSILNAAGLENAAGIVAIRYNKEVGLPKWEKDPDVMAFEELRKKYTPAIDQDNTIAFAGYGQAVTMGEILRRCGDELTRANVLKQASNLKGFHSPYFLDGVTYDYTPDDYTPMKTLFISTFTGKDWDISDKPMSE</sequence>
<proteinExistence type="inferred from homology"/>
<dbReference type="InterPro" id="IPR006311">
    <property type="entry name" value="TAT_signal"/>
</dbReference>
<comment type="caution">
    <text evidence="5">The sequence shown here is derived from an EMBL/GenBank/DDBJ whole genome shotgun (WGS) entry which is preliminary data.</text>
</comment>
<comment type="similarity">
    <text evidence="1">Belongs to the leucine-binding protein family.</text>
</comment>
<dbReference type="SUPFAM" id="SSF53822">
    <property type="entry name" value="Periplasmic binding protein-like I"/>
    <property type="match status" value="1"/>
</dbReference>
<evidence type="ECO:0000313" key="5">
    <source>
        <dbReference type="EMBL" id="OSJ01754.1"/>
    </source>
</evidence>
<dbReference type="InterPro" id="IPR028081">
    <property type="entry name" value="Leu-bd"/>
</dbReference>
<name>A0A1X3GNL8_9BRAD</name>
<protein>
    <submittedName>
        <fullName evidence="5">Branched-chain amino acid ABC transporter substrate-binding protein</fullName>
    </submittedName>
</protein>